<name>A0A7R8W9M4_9CRUS</name>
<protein>
    <submittedName>
        <fullName evidence="3">Uncharacterized protein</fullName>
    </submittedName>
</protein>
<feature type="compositionally biased region" description="Basic and acidic residues" evidence="1">
    <location>
        <begin position="292"/>
        <end position="343"/>
    </location>
</feature>
<feature type="signal peptide" evidence="2">
    <location>
        <begin position="1"/>
        <end position="19"/>
    </location>
</feature>
<organism evidence="3">
    <name type="scientific">Cyprideis torosa</name>
    <dbReference type="NCBI Taxonomy" id="163714"/>
    <lineage>
        <taxon>Eukaryota</taxon>
        <taxon>Metazoa</taxon>
        <taxon>Ecdysozoa</taxon>
        <taxon>Arthropoda</taxon>
        <taxon>Crustacea</taxon>
        <taxon>Oligostraca</taxon>
        <taxon>Ostracoda</taxon>
        <taxon>Podocopa</taxon>
        <taxon>Podocopida</taxon>
        <taxon>Cytherocopina</taxon>
        <taxon>Cytheroidea</taxon>
        <taxon>Cytherideidae</taxon>
        <taxon>Cyprideis</taxon>
    </lineage>
</organism>
<proteinExistence type="predicted"/>
<accession>A0A7R8W9M4</accession>
<keyword evidence="2" id="KW-0732">Signal</keyword>
<reference evidence="3" key="1">
    <citation type="submission" date="2020-11" db="EMBL/GenBank/DDBJ databases">
        <authorList>
            <person name="Tran Van P."/>
        </authorList>
    </citation>
    <scope>NUCLEOTIDE SEQUENCE</scope>
</reference>
<feature type="compositionally biased region" description="Basic and acidic residues" evidence="1">
    <location>
        <begin position="250"/>
        <end position="284"/>
    </location>
</feature>
<gene>
    <name evidence="3" type="ORF">CTOB1V02_LOCUS2808</name>
</gene>
<feature type="region of interest" description="Disordered" evidence="1">
    <location>
        <begin position="216"/>
        <end position="343"/>
    </location>
</feature>
<evidence type="ECO:0000256" key="2">
    <source>
        <dbReference type="SAM" id="SignalP"/>
    </source>
</evidence>
<sequence>MSEAIFQLILFYIGFMATAESHIHGEDALKDPYKNFNTKVISVTYKVNGPKNPSETWRVDCNERESIQNSYLIGIHTSLLLSDDHDWFTEIDAVKCIGGTNAYSDVFRLDRKQNVVIRLSPLDKDFNPECPEDYVLTALWDFKLGWPHVQFGKCTKLKYSSLDRSHCRRLPAIHGGPRDEQEKWQVECPFKHAMTGLRRDYQKTDHITCCPEKHEEEHHHTHNDGGGSPYGGDSLEDRIRHKNTNNGRYKGNDHGHSQHDDHHYKPLNRERDSLEPELSQRDPYNDPQPLDDPYKETKDPYLETERVKDPYKELHRDPYNDPKPLTDTHNNAKEPYKDLEPVHDPYDESDKLKNPYVELDKEHHIDIGYGTSSFTENFKSVDQVQLEGIIG</sequence>
<evidence type="ECO:0000313" key="3">
    <source>
        <dbReference type="EMBL" id="CAD7224856.1"/>
    </source>
</evidence>
<dbReference type="EMBL" id="OB660452">
    <property type="protein sequence ID" value="CAD7224856.1"/>
    <property type="molecule type" value="Genomic_DNA"/>
</dbReference>
<dbReference type="AlphaFoldDB" id="A0A7R8W9M4"/>
<feature type="chain" id="PRO_5043714245" evidence="2">
    <location>
        <begin position="20"/>
        <end position="391"/>
    </location>
</feature>
<evidence type="ECO:0000256" key="1">
    <source>
        <dbReference type="SAM" id="MobiDB-lite"/>
    </source>
</evidence>